<feature type="transmembrane region" description="Helical" evidence="2">
    <location>
        <begin position="88"/>
        <end position="107"/>
    </location>
</feature>
<accession>A0ABN1IVK0</accession>
<evidence type="ECO:0000313" key="4">
    <source>
        <dbReference type="Proteomes" id="UP001500339"/>
    </source>
</evidence>
<evidence type="ECO:0000256" key="2">
    <source>
        <dbReference type="SAM" id="Phobius"/>
    </source>
</evidence>
<keyword evidence="1 2" id="KW-0472">Membrane</keyword>
<dbReference type="RefSeq" id="WP_343768070.1">
    <property type="nucleotide sequence ID" value="NZ_BAAACF010000001.1"/>
</dbReference>
<comment type="similarity">
    <text evidence="1">Belongs to the peptidase U4 family.</text>
</comment>
<keyword evidence="1" id="KW-0749">Sporulation</keyword>
<dbReference type="Pfam" id="PF03419">
    <property type="entry name" value="Peptidase_U4"/>
    <property type="match status" value="1"/>
</dbReference>
<dbReference type="EC" id="3.4.23.-" evidence="1"/>
<keyword evidence="1" id="KW-0378">Hydrolase</keyword>
<keyword evidence="4" id="KW-1185">Reference proteome</keyword>
<dbReference type="EMBL" id="BAAACF010000001">
    <property type="protein sequence ID" value="GAA0722208.1"/>
    <property type="molecule type" value="Genomic_DNA"/>
</dbReference>
<dbReference type="InterPro" id="IPR005081">
    <property type="entry name" value="SpoIIGA"/>
</dbReference>
<feature type="transmembrane region" description="Helical" evidence="2">
    <location>
        <begin position="34"/>
        <end position="52"/>
    </location>
</feature>
<name>A0ABN1IVK0_9CLOT</name>
<protein>
    <recommendedName>
        <fullName evidence="1">Sporulation sigma-E factor-processing peptidase</fullName>
        <ecNumber evidence="1">3.4.23.-</ecNumber>
    </recommendedName>
    <alternativeName>
        <fullName evidence="1">Membrane-associated aspartic protease</fullName>
    </alternativeName>
    <alternativeName>
        <fullName evidence="1">Stage II sporulation protein GA</fullName>
    </alternativeName>
</protein>
<comment type="function">
    <text evidence="1">Probable aspartic protease that is responsible for the proteolytic cleavage of the RNA polymerase sigma E factor (SigE/spoIIGB) to yield the active peptide in the mother cell during sporulation. Responds to a signal from the forespore that is triggered by the extracellular signal protein SpoIIR.</text>
</comment>
<feature type="transmembrane region" description="Helical" evidence="2">
    <location>
        <begin position="58"/>
        <end position="76"/>
    </location>
</feature>
<evidence type="ECO:0000313" key="3">
    <source>
        <dbReference type="EMBL" id="GAA0722208.1"/>
    </source>
</evidence>
<feature type="transmembrane region" description="Helical" evidence="2">
    <location>
        <begin position="6"/>
        <end position="27"/>
    </location>
</feature>
<dbReference type="Proteomes" id="UP001500339">
    <property type="component" value="Unassembled WGS sequence"/>
</dbReference>
<proteinExistence type="inferred from homology"/>
<organism evidence="3 4">
    <name type="scientific">Clostridium malenominatum</name>
    <dbReference type="NCBI Taxonomy" id="1539"/>
    <lineage>
        <taxon>Bacteria</taxon>
        <taxon>Bacillati</taxon>
        <taxon>Bacillota</taxon>
        <taxon>Clostridia</taxon>
        <taxon>Eubacteriales</taxon>
        <taxon>Clostridiaceae</taxon>
        <taxon>Clostridium</taxon>
    </lineage>
</organism>
<dbReference type="NCBIfam" id="TIGR02854">
    <property type="entry name" value="spore_II_GA"/>
    <property type="match status" value="1"/>
</dbReference>
<sequence length="266" mass="30189">MVIFLDVLILENFIVNTFLIILTADTLKIKIKKLNTVISAMVGALYVITMLFESLYLLNSLPIKIIIAFIMILISFQKKDILFNIKGTAIFILYSMLLAGLCVFTEFNKNGGALDRGIILNFSYKKLMIAIMIIYIVLSRLIIFVKDRKALNNYIYGVEIVLDGSVKKIKAFLDTGNELVEPVTNLPVIIVEEDLFSKEDIKNYKYYYIPYSVINGQYGRMAAIKPEKIMVYKDDVGEEKEALIAFCNNKLSQVGDYQGLLSRGIL</sequence>
<dbReference type="PIRSF" id="PIRSF018571">
    <property type="entry name" value="SpoIIGA"/>
    <property type="match status" value="1"/>
</dbReference>
<evidence type="ECO:0000256" key="1">
    <source>
        <dbReference type="PIRNR" id="PIRNR018571"/>
    </source>
</evidence>
<keyword evidence="2" id="KW-1133">Transmembrane helix</keyword>
<keyword evidence="2" id="KW-0812">Transmembrane</keyword>
<feature type="transmembrane region" description="Helical" evidence="2">
    <location>
        <begin position="127"/>
        <end position="145"/>
    </location>
</feature>
<keyword evidence="1" id="KW-0064">Aspartyl protease</keyword>
<gene>
    <name evidence="3" type="primary">spoIIGA</name>
    <name evidence="3" type="ORF">GCM10008905_13460</name>
</gene>
<comment type="caution">
    <text evidence="3">The sequence shown here is derived from an EMBL/GenBank/DDBJ whole genome shotgun (WGS) entry which is preliminary data.</text>
</comment>
<comment type="subcellular location">
    <subcellularLocation>
        <location evidence="1">Cell membrane</location>
    </subcellularLocation>
</comment>
<reference evidence="3 4" key="1">
    <citation type="journal article" date="2019" name="Int. J. Syst. Evol. Microbiol.">
        <title>The Global Catalogue of Microorganisms (GCM) 10K type strain sequencing project: providing services to taxonomists for standard genome sequencing and annotation.</title>
        <authorList>
            <consortium name="The Broad Institute Genomics Platform"/>
            <consortium name="The Broad Institute Genome Sequencing Center for Infectious Disease"/>
            <person name="Wu L."/>
            <person name="Ma J."/>
        </authorList>
    </citation>
    <scope>NUCLEOTIDE SEQUENCE [LARGE SCALE GENOMIC DNA]</scope>
    <source>
        <strain evidence="3 4">JCM 1405</strain>
    </source>
</reference>
<keyword evidence="1" id="KW-1003">Cell membrane</keyword>
<keyword evidence="1" id="KW-0645">Protease</keyword>